<dbReference type="SUPFAM" id="SSF51445">
    <property type="entry name" value="(Trans)glycosidases"/>
    <property type="match status" value="1"/>
</dbReference>
<comment type="catalytic activity">
    <reaction evidence="1">
        <text>Endohydrolysis of (1-&gt;4)-beta-D-glucosidic linkages in cellulose, lichenin and cereal beta-D-glucans.</text>
        <dbReference type="EC" id="3.2.1.4"/>
    </reaction>
</comment>
<reference evidence="10 11" key="2">
    <citation type="journal article" date="2015" name="Eukaryot. Cell">
        <title>Asexual propagation of a virulent clone complex in a human and feline outbreak of sporotrichosis.</title>
        <authorList>
            <person name="Teixeira Mde M."/>
            <person name="Rodrigues A.M."/>
            <person name="Tsui C.K."/>
            <person name="de Almeida L.G."/>
            <person name="Van Diepeningen A.D."/>
            <person name="van den Ende B.G."/>
            <person name="Fernandes G.F."/>
            <person name="Kano R."/>
            <person name="Hamelin R.C."/>
            <person name="Lopes-Bezerra L.M."/>
            <person name="Vasconcelos A.T."/>
            <person name="de Hoog S."/>
            <person name="de Camargo Z.P."/>
            <person name="Felipe M.S."/>
        </authorList>
    </citation>
    <scope>NUCLEOTIDE SEQUENCE [LARGE SCALE GENOMIC DNA]</scope>
    <source>
        <strain evidence="10 11">1099-18</strain>
    </source>
</reference>
<evidence type="ECO:0000256" key="1">
    <source>
        <dbReference type="ARBA" id="ARBA00000966"/>
    </source>
</evidence>
<dbReference type="PROSITE" id="PS00659">
    <property type="entry name" value="GLYCOSYL_HYDROL_F5"/>
    <property type="match status" value="1"/>
</dbReference>
<dbReference type="EMBL" id="AXCR01000007">
    <property type="protein sequence ID" value="KJR84661.1"/>
    <property type="molecule type" value="Genomic_DNA"/>
</dbReference>
<evidence type="ECO:0000256" key="3">
    <source>
        <dbReference type="ARBA" id="ARBA00012601"/>
    </source>
</evidence>
<evidence type="ECO:0000256" key="6">
    <source>
        <dbReference type="RuleBase" id="RU361153"/>
    </source>
</evidence>
<dbReference type="Pfam" id="PF00150">
    <property type="entry name" value="Cellulase"/>
    <property type="match status" value="1"/>
</dbReference>
<dbReference type="PANTHER" id="PTHR34142">
    <property type="entry name" value="ENDO-BETA-1,4-GLUCANASE A"/>
    <property type="match status" value="1"/>
</dbReference>
<accession>A0A0F2M925</accession>
<dbReference type="GO" id="GO:0008810">
    <property type="term" value="F:cellulase activity"/>
    <property type="evidence" value="ECO:0007669"/>
    <property type="project" value="UniProtKB-EC"/>
</dbReference>
<feature type="compositionally biased region" description="Low complexity" evidence="7">
    <location>
        <begin position="362"/>
        <end position="394"/>
    </location>
</feature>
<organism evidence="10 11">
    <name type="scientific">Sporothrix schenckii 1099-18</name>
    <dbReference type="NCBI Taxonomy" id="1397361"/>
    <lineage>
        <taxon>Eukaryota</taxon>
        <taxon>Fungi</taxon>
        <taxon>Dikarya</taxon>
        <taxon>Ascomycota</taxon>
        <taxon>Pezizomycotina</taxon>
        <taxon>Sordariomycetes</taxon>
        <taxon>Sordariomycetidae</taxon>
        <taxon>Ophiostomatales</taxon>
        <taxon>Ophiostomataceae</taxon>
        <taxon>Sporothrix</taxon>
    </lineage>
</organism>
<feature type="domain" description="Glycoside hydrolase family 5" evidence="9">
    <location>
        <begin position="62"/>
        <end position="312"/>
    </location>
</feature>
<feature type="chain" id="PRO_5002454820" description="cellulase" evidence="8">
    <location>
        <begin position="22"/>
        <end position="449"/>
    </location>
</feature>
<evidence type="ECO:0000256" key="8">
    <source>
        <dbReference type="SAM" id="SignalP"/>
    </source>
</evidence>
<dbReference type="PANTHER" id="PTHR34142:SF5">
    <property type="entry name" value="CBM1 DOMAIN-CONTAINING PROTEIN"/>
    <property type="match status" value="1"/>
</dbReference>
<proteinExistence type="inferred from homology"/>
<dbReference type="GO" id="GO:0009251">
    <property type="term" value="P:glucan catabolic process"/>
    <property type="evidence" value="ECO:0007669"/>
    <property type="project" value="TreeGrafter"/>
</dbReference>
<feature type="compositionally biased region" description="Low complexity" evidence="7">
    <location>
        <begin position="408"/>
        <end position="421"/>
    </location>
</feature>
<keyword evidence="5 6" id="KW-0326">Glycosidase</keyword>
<dbReference type="InterPro" id="IPR017853">
    <property type="entry name" value="GH"/>
</dbReference>
<gene>
    <name evidence="10" type="ORF">SPSK_08977</name>
</gene>
<keyword evidence="4 6" id="KW-0378">Hydrolase</keyword>
<dbReference type="InterPro" id="IPR018087">
    <property type="entry name" value="Glyco_hydro_5_CS"/>
</dbReference>
<dbReference type="InterPro" id="IPR001547">
    <property type="entry name" value="Glyco_hydro_5"/>
</dbReference>
<keyword evidence="8" id="KW-0732">Signal</keyword>
<comment type="caution">
    <text evidence="10">The sequence shown here is derived from an EMBL/GenBank/DDBJ whole genome shotgun (WGS) entry which is preliminary data.</text>
</comment>
<sequence>MLSLSYFRSLVLLGFLAYAQAAVQFLGVAMAGGDFGCDIDGSCPLSTATLPLTELGHADGGGQMKHFVEDDGVNVFRLPTSWQFLINNDKEVSDTFDPTNAGRYDQFMKACLATGAYCMIDVHNFARFNGGIVGQGGPSDDMFVAIWAALAKMYADEPKVVFEITNEPHDLDLKTWAATCQKVVNGIRNAGAKTQMILLPGTNFDSAATLISTGSADALLAITNPDGSTDGLYLDIHKYLDNNNSGQNGECTTNNIGNFTMLATYLRQKKRQGLISETGASSEPSCMTDFCAQNAFINENDDVYIGYVSWAAGQFDETYVLSLTPTLQPDGSYKDNTLFSECVLAPYQKAGGAKGKALPSNTAAQPSSASKTTQTKASTSSKPSATAATSPSSSNSDTGSDAGAKGGSLAATTTTSASTSASTNAASVGRAVHVVKNLAVAAVVGAALL</sequence>
<dbReference type="KEGG" id="ssck:SPSK_08977"/>
<dbReference type="RefSeq" id="XP_016587337.1">
    <property type="nucleotide sequence ID" value="XM_016735559.1"/>
</dbReference>
<dbReference type="AlphaFoldDB" id="A0A0F2M925"/>
<name>A0A0F2M925_SPOSC</name>
<feature type="signal peptide" evidence="8">
    <location>
        <begin position="1"/>
        <end position="21"/>
    </location>
</feature>
<protein>
    <recommendedName>
        <fullName evidence="3">cellulase</fullName>
        <ecNumber evidence="3">3.2.1.4</ecNumber>
    </recommendedName>
</protein>
<reference evidence="10 11" key="1">
    <citation type="journal article" date="2014" name="BMC Genomics">
        <title>Comparative genomics of the major fungal agents of human and animal Sporotrichosis: Sporothrix schenckii and Sporothrix brasiliensis.</title>
        <authorList>
            <person name="Teixeira M.M."/>
            <person name="de Almeida L.G."/>
            <person name="Kubitschek-Barreira P."/>
            <person name="Alves F.L."/>
            <person name="Kioshima E.S."/>
            <person name="Abadio A.K."/>
            <person name="Fernandes L."/>
            <person name="Derengowski L.S."/>
            <person name="Ferreira K.S."/>
            <person name="Souza R.C."/>
            <person name="Ruiz J.C."/>
            <person name="de Andrade N.C."/>
            <person name="Paes H.C."/>
            <person name="Nicola A.M."/>
            <person name="Albuquerque P."/>
            <person name="Gerber A.L."/>
            <person name="Martins V.P."/>
            <person name="Peconick L.D."/>
            <person name="Neto A.V."/>
            <person name="Chaucanez C.B."/>
            <person name="Silva P.A."/>
            <person name="Cunha O.L."/>
            <person name="de Oliveira F.F."/>
            <person name="dos Santos T.C."/>
            <person name="Barros A.L."/>
            <person name="Soares M.A."/>
            <person name="de Oliveira L.M."/>
            <person name="Marini M.M."/>
            <person name="Villalobos-Duno H."/>
            <person name="Cunha M.M."/>
            <person name="de Hoog S."/>
            <person name="da Silveira J.F."/>
            <person name="Henrissat B."/>
            <person name="Nino-Vega G.A."/>
            <person name="Cisalpino P.S."/>
            <person name="Mora-Montes H.M."/>
            <person name="Almeida S.R."/>
            <person name="Stajich J.E."/>
            <person name="Lopes-Bezerra L.M."/>
            <person name="Vasconcelos A.T."/>
            <person name="Felipe M.S."/>
        </authorList>
    </citation>
    <scope>NUCLEOTIDE SEQUENCE [LARGE SCALE GENOMIC DNA]</scope>
    <source>
        <strain evidence="10 11">1099-18</strain>
    </source>
</reference>
<dbReference type="OrthoDB" id="5823761at2759"/>
<evidence type="ECO:0000256" key="7">
    <source>
        <dbReference type="SAM" id="MobiDB-lite"/>
    </source>
</evidence>
<feature type="region of interest" description="Disordered" evidence="7">
    <location>
        <begin position="352"/>
        <end position="421"/>
    </location>
</feature>
<evidence type="ECO:0000256" key="5">
    <source>
        <dbReference type="ARBA" id="ARBA00023295"/>
    </source>
</evidence>
<evidence type="ECO:0000256" key="2">
    <source>
        <dbReference type="ARBA" id="ARBA00005641"/>
    </source>
</evidence>
<evidence type="ECO:0000313" key="11">
    <source>
        <dbReference type="Proteomes" id="UP000033710"/>
    </source>
</evidence>
<dbReference type="VEuPathDB" id="FungiDB:SPSK_08977"/>
<dbReference type="Gene3D" id="3.20.20.80">
    <property type="entry name" value="Glycosidases"/>
    <property type="match status" value="1"/>
</dbReference>
<dbReference type="GeneID" id="27670836"/>
<evidence type="ECO:0000259" key="9">
    <source>
        <dbReference type="Pfam" id="PF00150"/>
    </source>
</evidence>
<comment type="similarity">
    <text evidence="2 6">Belongs to the glycosyl hydrolase 5 (cellulase A) family.</text>
</comment>
<evidence type="ECO:0000313" key="10">
    <source>
        <dbReference type="EMBL" id="KJR84661.1"/>
    </source>
</evidence>
<dbReference type="EC" id="3.2.1.4" evidence="3"/>
<evidence type="ECO:0000256" key="4">
    <source>
        <dbReference type="ARBA" id="ARBA00022801"/>
    </source>
</evidence>
<dbReference type="Proteomes" id="UP000033710">
    <property type="component" value="Unassembled WGS sequence"/>
</dbReference>